<accession>A0A834X9N3</accession>
<evidence type="ECO:0000313" key="2">
    <source>
        <dbReference type="Proteomes" id="UP000634136"/>
    </source>
</evidence>
<name>A0A834X9N3_9FABA</name>
<gene>
    <name evidence="1" type="ORF">G2W53_004001</name>
</gene>
<dbReference type="Proteomes" id="UP000634136">
    <property type="component" value="Unassembled WGS sequence"/>
</dbReference>
<evidence type="ECO:0000313" key="1">
    <source>
        <dbReference type="EMBL" id="KAF7841703.1"/>
    </source>
</evidence>
<sequence>MVLSLTLMADNSWAEIDAKLEKLIHVMECRYGSTIKTDRMEALVDTNLEILPTLMEYRDVVTTSRMDRLEESVATMKMAVDKLAHSVDHWLSLFNSSHGHVESASTIDVQRVTPVVVHMEDSIMPKVHSQLEFCDDEQDDVVCVSQISDSSLTQPLTDGGRDAYQVFDGISDRDVRVQIQNIDTSTELELLQEDANEVHKSKEYDSLHHHVLSSFPKQFCKERSLHCSDKLCYDNLTMVDNIGENYRDTTTISDLVFDPGGNTCIFLLATWNLSHSIERDATLNMLSICLWKRCSLELEKGCLASGSLVMRLGDGGGPIIHIVGHKKLEYWSLFEVVHLLYELSTLLIHEFANNGGSIFEIDSIDDVILIVHSSPSKRKGENIGYKVFLCHKDEFKQESVLEPFIKDMQFGEFWVDYDFENGEIYCITQSNKQRRLTVCTYKKQGRLYLGVFVAMQGSTSTVIDILFTSIVDITHGKDYIGVKEYSERSMINLVAKFLCPIFLFQGLEDPVVPPNQAHVYFKEYSSLDLEDKVSTKGGGIVMSMSHASKNKLVKDEDTWKQMLSSQVYTRKETHVEGNCNERLKG</sequence>
<dbReference type="Gene3D" id="3.40.50.1820">
    <property type="entry name" value="alpha/beta hydrolase"/>
    <property type="match status" value="1"/>
</dbReference>
<comment type="caution">
    <text evidence="1">The sequence shown here is derived from an EMBL/GenBank/DDBJ whole genome shotgun (WGS) entry which is preliminary data.</text>
</comment>
<protein>
    <submittedName>
        <fullName evidence="1">Dipeptidyl-peptidase 5 isoform X1</fullName>
    </submittedName>
</protein>
<keyword evidence="2" id="KW-1185">Reference proteome</keyword>
<dbReference type="OrthoDB" id="416344at2759"/>
<dbReference type="EMBL" id="JAAIUW010000002">
    <property type="protein sequence ID" value="KAF7841703.1"/>
    <property type="molecule type" value="Genomic_DNA"/>
</dbReference>
<dbReference type="SUPFAM" id="SSF53474">
    <property type="entry name" value="alpha/beta-Hydrolases"/>
    <property type="match status" value="1"/>
</dbReference>
<organism evidence="1 2">
    <name type="scientific">Senna tora</name>
    <dbReference type="NCBI Taxonomy" id="362788"/>
    <lineage>
        <taxon>Eukaryota</taxon>
        <taxon>Viridiplantae</taxon>
        <taxon>Streptophyta</taxon>
        <taxon>Embryophyta</taxon>
        <taxon>Tracheophyta</taxon>
        <taxon>Spermatophyta</taxon>
        <taxon>Magnoliopsida</taxon>
        <taxon>eudicotyledons</taxon>
        <taxon>Gunneridae</taxon>
        <taxon>Pentapetalae</taxon>
        <taxon>rosids</taxon>
        <taxon>fabids</taxon>
        <taxon>Fabales</taxon>
        <taxon>Fabaceae</taxon>
        <taxon>Caesalpinioideae</taxon>
        <taxon>Cassia clade</taxon>
        <taxon>Senna</taxon>
    </lineage>
</organism>
<reference evidence="1" key="1">
    <citation type="submission" date="2020-09" db="EMBL/GenBank/DDBJ databases">
        <title>Genome-Enabled Discovery of Anthraquinone Biosynthesis in Senna tora.</title>
        <authorList>
            <person name="Kang S.-H."/>
            <person name="Pandey R.P."/>
            <person name="Lee C.-M."/>
            <person name="Sim J.-S."/>
            <person name="Jeong J.-T."/>
            <person name="Choi B.-S."/>
            <person name="Jung M."/>
            <person name="Ginzburg D."/>
            <person name="Zhao K."/>
            <person name="Won S.Y."/>
            <person name="Oh T.-J."/>
            <person name="Yu Y."/>
            <person name="Kim N.-H."/>
            <person name="Lee O.R."/>
            <person name="Lee T.-H."/>
            <person name="Bashyal P."/>
            <person name="Kim T.-S."/>
            <person name="Lee W.-H."/>
            <person name="Kawkins C."/>
            <person name="Kim C.-K."/>
            <person name="Kim J.S."/>
            <person name="Ahn B.O."/>
            <person name="Rhee S.Y."/>
            <person name="Sohng J.K."/>
        </authorList>
    </citation>
    <scope>NUCLEOTIDE SEQUENCE</scope>
    <source>
        <tissue evidence="1">Leaf</tissue>
    </source>
</reference>
<proteinExistence type="predicted"/>
<dbReference type="InterPro" id="IPR029058">
    <property type="entry name" value="AB_hydrolase_fold"/>
</dbReference>
<dbReference type="AlphaFoldDB" id="A0A834X9N3"/>